<dbReference type="InParanoid" id="A0A165B3G8"/>
<evidence type="ECO:0000313" key="2">
    <source>
        <dbReference type="EMBL" id="KZT00152.1"/>
    </source>
</evidence>
<dbReference type="GO" id="GO:0006891">
    <property type="term" value="P:intra-Golgi vesicle-mediated transport"/>
    <property type="evidence" value="ECO:0007669"/>
    <property type="project" value="InterPro"/>
</dbReference>
<proteinExistence type="predicted"/>
<dbReference type="EMBL" id="KV427695">
    <property type="protein sequence ID" value="KZT00152.1"/>
    <property type="molecule type" value="Genomic_DNA"/>
</dbReference>
<dbReference type="InterPro" id="IPR048369">
    <property type="entry name" value="COG6_C"/>
</dbReference>
<evidence type="ECO:0000313" key="3">
    <source>
        <dbReference type="Proteomes" id="UP000076871"/>
    </source>
</evidence>
<evidence type="ECO:0000259" key="1">
    <source>
        <dbReference type="Pfam" id="PF20653"/>
    </source>
</evidence>
<keyword evidence="3" id="KW-1185">Reference proteome</keyword>
<dbReference type="InterPro" id="IPR010490">
    <property type="entry name" value="COG6"/>
</dbReference>
<dbReference type="Pfam" id="PF20653">
    <property type="entry name" value="COG6_C"/>
    <property type="match status" value="1"/>
</dbReference>
<dbReference type="OrthoDB" id="272987at2759"/>
<dbReference type="PANTHER" id="PTHR21506:SF0">
    <property type="entry name" value="CONSERVED OLIGOMERIC GOLGI COMPLEX SUBUNIT 6"/>
    <property type="match status" value="1"/>
</dbReference>
<gene>
    <name evidence="2" type="ORF">LAESUDRAFT_666775</name>
</gene>
<dbReference type="PANTHER" id="PTHR21506">
    <property type="entry name" value="COMPONENT OF OLIGOMERIC GOLGI COMPLEX 6"/>
    <property type="match status" value="1"/>
</dbReference>
<accession>A0A165B3G8</accession>
<name>A0A165B3G8_9APHY</name>
<sequence>EALTYLSQTRQAMLLTAFTDALTRGGPGGLPRPIELHAHDPLRYVGDLLAWVHQAIAAEREFLEGLFGVKGDGRMVGSVRTFSQSEEEEWMAELINAAVAKLCTPLKVGAAFPTT</sequence>
<protein>
    <submittedName>
        <fullName evidence="2">COG6-domain-containing protein</fullName>
    </submittedName>
</protein>
<reference evidence="2 3" key="1">
    <citation type="journal article" date="2016" name="Mol. Biol. Evol.">
        <title>Comparative Genomics of Early-Diverging Mushroom-Forming Fungi Provides Insights into the Origins of Lignocellulose Decay Capabilities.</title>
        <authorList>
            <person name="Nagy L.G."/>
            <person name="Riley R."/>
            <person name="Tritt A."/>
            <person name="Adam C."/>
            <person name="Daum C."/>
            <person name="Floudas D."/>
            <person name="Sun H."/>
            <person name="Yadav J.S."/>
            <person name="Pangilinan J."/>
            <person name="Larsson K.H."/>
            <person name="Matsuura K."/>
            <person name="Barry K."/>
            <person name="Labutti K."/>
            <person name="Kuo R."/>
            <person name="Ohm R.A."/>
            <person name="Bhattacharya S.S."/>
            <person name="Shirouzu T."/>
            <person name="Yoshinaga Y."/>
            <person name="Martin F.M."/>
            <person name="Grigoriev I.V."/>
            <person name="Hibbett D.S."/>
        </authorList>
    </citation>
    <scope>NUCLEOTIDE SEQUENCE [LARGE SCALE GENOMIC DNA]</scope>
    <source>
        <strain evidence="2 3">93-53</strain>
    </source>
</reference>
<feature type="domain" description="Conserved Oligomeric Golgi complex subunit 6 C-terminal" evidence="1">
    <location>
        <begin position="3"/>
        <end position="108"/>
    </location>
</feature>
<dbReference type="GO" id="GO:0017119">
    <property type="term" value="C:Golgi transport complex"/>
    <property type="evidence" value="ECO:0007669"/>
    <property type="project" value="InterPro"/>
</dbReference>
<dbReference type="AlphaFoldDB" id="A0A165B3G8"/>
<feature type="non-terminal residue" evidence="2">
    <location>
        <position position="1"/>
    </location>
</feature>
<organism evidence="2 3">
    <name type="scientific">Laetiporus sulphureus 93-53</name>
    <dbReference type="NCBI Taxonomy" id="1314785"/>
    <lineage>
        <taxon>Eukaryota</taxon>
        <taxon>Fungi</taxon>
        <taxon>Dikarya</taxon>
        <taxon>Basidiomycota</taxon>
        <taxon>Agaricomycotina</taxon>
        <taxon>Agaricomycetes</taxon>
        <taxon>Polyporales</taxon>
        <taxon>Laetiporus</taxon>
    </lineage>
</organism>
<dbReference type="RefSeq" id="XP_040757892.1">
    <property type="nucleotide sequence ID" value="XM_040905269.1"/>
</dbReference>
<dbReference type="Proteomes" id="UP000076871">
    <property type="component" value="Unassembled WGS sequence"/>
</dbReference>
<dbReference type="GeneID" id="63822299"/>
<dbReference type="STRING" id="1314785.A0A165B3G8"/>